<evidence type="ECO:0000259" key="5">
    <source>
        <dbReference type="PROSITE" id="PS51462"/>
    </source>
</evidence>
<dbReference type="InterPro" id="IPR020476">
    <property type="entry name" value="Nudix_hydrolase"/>
</dbReference>
<accession>A0ABR4WYR0</accession>
<gene>
    <name evidence="6" type="ORF">IL38_22640</name>
</gene>
<dbReference type="Pfam" id="PF00293">
    <property type="entry name" value="NUDIX"/>
    <property type="match status" value="1"/>
</dbReference>
<dbReference type="PROSITE" id="PS51462">
    <property type="entry name" value="NUDIX"/>
    <property type="match status" value="1"/>
</dbReference>
<evidence type="ECO:0000256" key="3">
    <source>
        <dbReference type="ARBA" id="ARBA00022801"/>
    </source>
</evidence>
<dbReference type="Gene3D" id="3.90.79.10">
    <property type="entry name" value="Nucleoside Triphosphate Pyrophosphohydrolase"/>
    <property type="match status" value="1"/>
</dbReference>
<comment type="cofactor">
    <cofactor evidence="1">
        <name>Mg(2+)</name>
        <dbReference type="ChEBI" id="CHEBI:18420"/>
    </cofactor>
</comment>
<dbReference type="PANTHER" id="PTHR43046:SF14">
    <property type="entry name" value="MUTT_NUDIX FAMILY PROTEIN"/>
    <property type="match status" value="1"/>
</dbReference>
<dbReference type="Proteomes" id="UP000029737">
    <property type="component" value="Unassembled WGS sequence"/>
</dbReference>
<dbReference type="PRINTS" id="PR00502">
    <property type="entry name" value="NUDIXFAMILY"/>
</dbReference>
<evidence type="ECO:0000313" key="7">
    <source>
        <dbReference type="Proteomes" id="UP000029737"/>
    </source>
</evidence>
<keyword evidence="3 4" id="KW-0378">Hydrolase</keyword>
<reference evidence="6 7" key="1">
    <citation type="journal article" date="2014" name="PLoS ONE">
        <title>Identification and Characterization of a New Erythromycin Biosynthetic Gene Cluster in Actinopolyspora erythraea YIM90600, a Novel Erythronolide-Producing Halophilic Actinomycete Isolated from Salt Field.</title>
        <authorList>
            <person name="Chen D."/>
            <person name="Feng J."/>
            <person name="Huang L."/>
            <person name="Zhang Q."/>
            <person name="Wu J."/>
            <person name="Zhu X."/>
            <person name="Duan Y."/>
            <person name="Xu Z."/>
        </authorList>
    </citation>
    <scope>NUCLEOTIDE SEQUENCE [LARGE SCALE GENOMIC DNA]</scope>
    <source>
        <strain evidence="6 7">YIM90600</strain>
    </source>
</reference>
<comment type="similarity">
    <text evidence="2 4">Belongs to the Nudix hydrolase family.</text>
</comment>
<dbReference type="InterPro" id="IPR000086">
    <property type="entry name" value="NUDIX_hydrolase_dom"/>
</dbReference>
<evidence type="ECO:0000256" key="4">
    <source>
        <dbReference type="RuleBase" id="RU003476"/>
    </source>
</evidence>
<dbReference type="InterPro" id="IPR020084">
    <property type="entry name" value="NUDIX_hydrolase_CS"/>
</dbReference>
<evidence type="ECO:0000313" key="6">
    <source>
        <dbReference type="EMBL" id="KGI79522.1"/>
    </source>
</evidence>
<sequence>MRDFGAPVIRCVGAVIHDPHGRLLLIKRANDPGQGEWSLPGGKVAPGEDDETALRREIAEETGLSVTVGPPAGRLTRPGSHYTYDIVDYSCRVSSWKLFPGDDAADAMWADHATFTTLHRSGVLTEGLAELLGQWDCLPREPRPDE</sequence>
<comment type="caution">
    <text evidence="6">The sequence shown here is derived from an EMBL/GenBank/DDBJ whole genome shotgun (WGS) entry which is preliminary data.</text>
</comment>
<keyword evidence="7" id="KW-1185">Reference proteome</keyword>
<evidence type="ECO:0000256" key="2">
    <source>
        <dbReference type="ARBA" id="ARBA00005582"/>
    </source>
</evidence>
<evidence type="ECO:0000256" key="1">
    <source>
        <dbReference type="ARBA" id="ARBA00001946"/>
    </source>
</evidence>
<dbReference type="GO" id="GO:0016787">
    <property type="term" value="F:hydrolase activity"/>
    <property type="evidence" value="ECO:0007669"/>
    <property type="project" value="UniProtKB-KW"/>
</dbReference>
<dbReference type="EMBL" id="JPMV01000043">
    <property type="protein sequence ID" value="KGI79522.1"/>
    <property type="molecule type" value="Genomic_DNA"/>
</dbReference>
<name>A0ABR4WYR0_9ACTN</name>
<dbReference type="InterPro" id="IPR015797">
    <property type="entry name" value="NUDIX_hydrolase-like_dom_sf"/>
</dbReference>
<feature type="domain" description="Nudix hydrolase" evidence="5">
    <location>
        <begin position="7"/>
        <end position="132"/>
    </location>
</feature>
<protein>
    <submittedName>
        <fullName evidence="6">NUDIX hydrolase</fullName>
    </submittedName>
</protein>
<organism evidence="6 7">
    <name type="scientific">Actinopolyspora erythraea</name>
    <dbReference type="NCBI Taxonomy" id="414996"/>
    <lineage>
        <taxon>Bacteria</taxon>
        <taxon>Bacillati</taxon>
        <taxon>Actinomycetota</taxon>
        <taxon>Actinomycetes</taxon>
        <taxon>Actinopolysporales</taxon>
        <taxon>Actinopolysporaceae</taxon>
        <taxon>Actinopolyspora</taxon>
    </lineage>
</organism>
<dbReference type="PANTHER" id="PTHR43046">
    <property type="entry name" value="GDP-MANNOSE MANNOSYL HYDROLASE"/>
    <property type="match status" value="1"/>
</dbReference>
<proteinExistence type="inferred from homology"/>
<dbReference type="RefSeq" id="WP_043578088.1">
    <property type="nucleotide sequence ID" value="NZ_CP022752.1"/>
</dbReference>
<dbReference type="SUPFAM" id="SSF55811">
    <property type="entry name" value="Nudix"/>
    <property type="match status" value="1"/>
</dbReference>
<dbReference type="PROSITE" id="PS00893">
    <property type="entry name" value="NUDIX_BOX"/>
    <property type="match status" value="1"/>
</dbReference>